<evidence type="ECO:0008006" key="4">
    <source>
        <dbReference type="Google" id="ProtNLM"/>
    </source>
</evidence>
<reference evidence="2 3" key="1">
    <citation type="submission" date="2024-02" db="EMBL/GenBank/DDBJ databases">
        <title>Seven novel Bacillus-like species.</title>
        <authorList>
            <person name="Liu G."/>
        </authorList>
    </citation>
    <scope>NUCLEOTIDE SEQUENCE [LARGE SCALE GENOMIC DNA]</scope>
    <source>
        <strain evidence="2 3">FJAT-52054</strain>
    </source>
</reference>
<evidence type="ECO:0000313" key="2">
    <source>
        <dbReference type="EMBL" id="WXB97589.1"/>
    </source>
</evidence>
<feature type="transmembrane region" description="Helical" evidence="1">
    <location>
        <begin position="164"/>
        <end position="188"/>
    </location>
</feature>
<accession>A0ABZ2NJN9</accession>
<evidence type="ECO:0000313" key="3">
    <source>
        <dbReference type="Proteomes" id="UP001377337"/>
    </source>
</evidence>
<name>A0ABZ2NJN9_9BACI</name>
<dbReference type="Proteomes" id="UP001377337">
    <property type="component" value="Chromosome"/>
</dbReference>
<organism evidence="2 3">
    <name type="scientific">Metabacillus sediminis</name>
    <dbReference type="NCBI Taxonomy" id="3117746"/>
    <lineage>
        <taxon>Bacteria</taxon>
        <taxon>Bacillati</taxon>
        <taxon>Bacillota</taxon>
        <taxon>Bacilli</taxon>
        <taxon>Bacillales</taxon>
        <taxon>Bacillaceae</taxon>
        <taxon>Metabacillus</taxon>
    </lineage>
</organism>
<evidence type="ECO:0000256" key="1">
    <source>
        <dbReference type="SAM" id="Phobius"/>
    </source>
</evidence>
<keyword evidence="1" id="KW-0472">Membrane</keyword>
<feature type="transmembrane region" description="Helical" evidence="1">
    <location>
        <begin position="12"/>
        <end position="29"/>
    </location>
</feature>
<gene>
    <name evidence="2" type="ORF">WCV65_03550</name>
</gene>
<protein>
    <recommendedName>
        <fullName evidence="4">DUF2812 domain-containing protein</fullName>
    </recommendedName>
</protein>
<keyword evidence="3" id="KW-1185">Reference proteome</keyword>
<dbReference type="RefSeq" id="WP_338780117.1">
    <property type="nucleotide sequence ID" value="NZ_CP147407.1"/>
</dbReference>
<sequence length="243" mass="27328">MKPHGEKIEAGFPMLLILYIGVEEMFKEIRRRKAARRIKAGNGRPLKDFRWWQQLSRALFYLTLTNDDGRQAVFAVDVPYWQKFFSADDDKGTAHLYLDGKHYAESKLPASFSVAGGTIEVASTVFGLKRCHFVTDEGTVHQLIPDESSAEGRRARLDREHPTLSRWISFISLIMLIVPMVLAIPQIIDAVTQVPEIAQRFGTFNSPISLPAWINIGLGFCAAAGSVERATRLHWNALLDGNM</sequence>
<keyword evidence="1" id="KW-0812">Transmembrane</keyword>
<proteinExistence type="predicted"/>
<dbReference type="EMBL" id="CP147407">
    <property type="protein sequence ID" value="WXB97589.1"/>
    <property type="molecule type" value="Genomic_DNA"/>
</dbReference>
<keyword evidence="1" id="KW-1133">Transmembrane helix</keyword>
<feature type="transmembrane region" description="Helical" evidence="1">
    <location>
        <begin position="208"/>
        <end position="227"/>
    </location>
</feature>